<feature type="repeat" description="TPR" evidence="3">
    <location>
        <begin position="72"/>
        <end position="105"/>
    </location>
</feature>
<feature type="repeat" description="TPR" evidence="3">
    <location>
        <begin position="114"/>
        <end position="147"/>
    </location>
</feature>
<dbReference type="SUPFAM" id="SSF140996">
    <property type="entry name" value="Hermes dimerisation domain"/>
    <property type="match status" value="1"/>
</dbReference>
<name>A0A815H9W9_9BILA</name>
<dbReference type="SUPFAM" id="SSF53098">
    <property type="entry name" value="Ribonuclease H-like"/>
    <property type="match status" value="1"/>
</dbReference>
<dbReference type="PANTHER" id="PTHR45641:SF19">
    <property type="entry name" value="NEPHROCYSTIN-3"/>
    <property type="match status" value="1"/>
</dbReference>
<dbReference type="SUPFAM" id="SSF48452">
    <property type="entry name" value="TPR-like"/>
    <property type="match status" value="1"/>
</dbReference>
<dbReference type="PROSITE" id="PS50293">
    <property type="entry name" value="TPR_REGION"/>
    <property type="match status" value="7"/>
</dbReference>
<dbReference type="PROSITE" id="PS50005">
    <property type="entry name" value="TPR"/>
    <property type="match status" value="9"/>
</dbReference>
<sequence length="1207" mass="136825">MGNYSKALEFYEKSHKILEKALPSNHPHLASSYNNIGMVYHNMGNYSKALECYEKSLQILEKALPPNHPSLALSYNNIGAVYNNMGDYSKAFEFYEKSHKIREKALPPNHPDLAQSYNNIGGVYNNMSDYSKALEFYEKALKIREKALPPNHPSLATSYNNIGMVYHNMGDYSKALEFYDKALKIDEKALPPNHPNLAISYGNIGQVYKNMGDYSKAFEFYEKSHKIREKALPPNHPSLATSYDNIGGVYKNMGNYSKALEFYEKSLQILEKALPPNHPDLAISYNNIGAVYNNMGDYSKALEFYEKDLEITKKSLPPNHPSLATSYNNIGGVYKNMGNYSKALEFYEKSLQILEKALPPNHPDLATSYNNIGLVYDNMGNYSKALEFYEKALQIFEKALPPNHPSLATSYDNIEFKSSLTSSLSNDIMSSRSMAKCCRSDASSNSSSNSNSSSSNSSSSNLPSSSSSPSNSSSSNLLSSSSSSSNSSSSNSNSFNSEKIKDFLIYEKSKYQIIENESPSAAEWWRAFGYPAQLDENKKLQRIIGFISCFKCMNTQVYNNLSGTKRFKQHADKCFPLSNTTITTSSSSSSFTSSSTPSTQTTLNQMGFTKQVKFTENDITKMKDLSVKWVCGDIRPFSILDDIGFRNLAQECVRLGGVHGIFDINEVLRGEKSISRHVSSFADTSREQIKEILSIPLKEHSLTICPDYWTDSYKKISYLGVTVIIVDNDCHYKTIDLCCKPFEYEKKTAENTLNNKRKKKKAAATAVVYDDTPIFDAEPTTANYNSNENYESSADESESSTDDEYNNTVSLPVIRKKKNISRKIVMVKNELSVSQVKINADQIPQPAKRVLQVLNKCKKVVKYVKKTGINNDIKEQGGVTLHQSCIVRWLSMSNLLESLLRSFKSTKKLLLARKKQSLINDLDETTIKQLILLLKPFKHIMTLIQTGNAPSLYMVLLCTLILKDALTSYKSLINYKKNYCNSTKNNINDDELEEDEEADELEGITWFRERLLKLIDELFVLDVRHYCATMLHPKYRLLKNCTEEERSQCHKYVREQLKIIRDSDSTIDAYKQTAVPPPKKFKTADTLFDRFEDDCPFDTSDEKVQLIDYSSDEYEFNIKQSDELDRYLIMPIDKSSLTNNPLDFWKTQSEKFPLLSKLAKQIHSIPATSTGVERQFSSAGLIINQRRTNINPEQVDNILLIRSLQRL</sequence>
<feature type="region of interest" description="Disordered" evidence="4">
    <location>
        <begin position="779"/>
        <end position="805"/>
    </location>
</feature>
<keyword evidence="1" id="KW-0677">Repeat</keyword>
<proteinExistence type="predicted"/>
<dbReference type="SUPFAM" id="SSF81901">
    <property type="entry name" value="HCP-like"/>
    <property type="match status" value="1"/>
</dbReference>
<evidence type="ECO:0000313" key="6">
    <source>
        <dbReference type="EMBL" id="CAF1348164.1"/>
    </source>
</evidence>
<gene>
    <name evidence="7" type="ORF">JXQ802_LOCUS48230</name>
    <name evidence="6" type="ORF">PYM288_LOCUS32245</name>
</gene>
<evidence type="ECO:0000256" key="4">
    <source>
        <dbReference type="SAM" id="MobiDB-lite"/>
    </source>
</evidence>
<feature type="repeat" description="TPR" evidence="3">
    <location>
        <begin position="156"/>
        <end position="189"/>
    </location>
</feature>
<dbReference type="InterPro" id="IPR012337">
    <property type="entry name" value="RNaseH-like_sf"/>
</dbReference>
<feature type="repeat" description="TPR" evidence="3">
    <location>
        <begin position="282"/>
        <end position="315"/>
    </location>
</feature>
<feature type="compositionally biased region" description="Low complexity" evidence="4">
    <location>
        <begin position="443"/>
        <end position="495"/>
    </location>
</feature>
<dbReference type="Gene3D" id="1.25.40.10">
    <property type="entry name" value="Tetratricopeptide repeat domain"/>
    <property type="match status" value="3"/>
</dbReference>
<keyword evidence="9" id="KW-1185">Reference proteome</keyword>
<comment type="caution">
    <text evidence="6">The sequence shown here is derived from an EMBL/GenBank/DDBJ whole genome shotgun (WGS) entry which is preliminary data.</text>
</comment>
<feature type="domain" description="HAT C-terminal dimerisation" evidence="5">
    <location>
        <begin position="1123"/>
        <end position="1203"/>
    </location>
</feature>
<accession>A0A815H9W9</accession>
<feature type="compositionally biased region" description="Acidic residues" evidence="4">
    <location>
        <begin position="793"/>
        <end position="805"/>
    </location>
</feature>
<evidence type="ECO:0000313" key="8">
    <source>
        <dbReference type="Proteomes" id="UP000663854"/>
    </source>
</evidence>
<evidence type="ECO:0000256" key="3">
    <source>
        <dbReference type="PROSITE-ProRule" id="PRU00339"/>
    </source>
</evidence>
<feature type="repeat" description="TPR" evidence="3">
    <location>
        <begin position="240"/>
        <end position="273"/>
    </location>
</feature>
<dbReference type="Gene3D" id="1.10.10.1070">
    <property type="entry name" value="Zinc finger, BED domain-containing"/>
    <property type="match status" value="1"/>
</dbReference>
<dbReference type="Pfam" id="PF13424">
    <property type="entry name" value="TPR_12"/>
    <property type="match status" value="5"/>
</dbReference>
<feature type="compositionally biased region" description="Low complexity" evidence="4">
    <location>
        <begin position="780"/>
        <end position="792"/>
    </location>
</feature>
<organism evidence="6 8">
    <name type="scientific">Rotaria sordida</name>
    <dbReference type="NCBI Taxonomy" id="392033"/>
    <lineage>
        <taxon>Eukaryota</taxon>
        <taxon>Metazoa</taxon>
        <taxon>Spiralia</taxon>
        <taxon>Gnathifera</taxon>
        <taxon>Rotifera</taxon>
        <taxon>Eurotatoria</taxon>
        <taxon>Bdelloidea</taxon>
        <taxon>Philodinida</taxon>
        <taxon>Philodinidae</taxon>
        <taxon>Rotaria</taxon>
    </lineage>
</organism>
<dbReference type="EMBL" id="CAJNOH010003771">
    <property type="protein sequence ID" value="CAF1348164.1"/>
    <property type="molecule type" value="Genomic_DNA"/>
</dbReference>
<dbReference type="SMART" id="SM00028">
    <property type="entry name" value="TPR"/>
    <property type="match status" value="9"/>
</dbReference>
<dbReference type="PANTHER" id="PTHR45641">
    <property type="entry name" value="TETRATRICOPEPTIDE REPEAT PROTEIN (AFU_ORTHOLOGUE AFUA_6G03870)"/>
    <property type="match status" value="1"/>
</dbReference>
<dbReference type="Proteomes" id="UP000663870">
    <property type="component" value="Unassembled WGS sequence"/>
</dbReference>
<feature type="repeat" description="TPR" evidence="3">
    <location>
        <begin position="366"/>
        <end position="399"/>
    </location>
</feature>
<dbReference type="GO" id="GO:0046983">
    <property type="term" value="F:protein dimerization activity"/>
    <property type="evidence" value="ECO:0007669"/>
    <property type="project" value="InterPro"/>
</dbReference>
<dbReference type="EMBL" id="CAJNOL010005137">
    <property type="protein sequence ID" value="CAF1600301.1"/>
    <property type="molecule type" value="Genomic_DNA"/>
</dbReference>
<feature type="region of interest" description="Disordered" evidence="4">
    <location>
        <begin position="582"/>
        <end position="602"/>
    </location>
</feature>
<evidence type="ECO:0000256" key="2">
    <source>
        <dbReference type="ARBA" id="ARBA00022803"/>
    </source>
</evidence>
<dbReference type="InterPro" id="IPR006597">
    <property type="entry name" value="Sel1-like"/>
</dbReference>
<keyword evidence="2 3" id="KW-0802">TPR repeat</keyword>
<dbReference type="InterPro" id="IPR011990">
    <property type="entry name" value="TPR-like_helical_dom_sf"/>
</dbReference>
<dbReference type="AlphaFoldDB" id="A0A815H9W9"/>
<dbReference type="InterPro" id="IPR019734">
    <property type="entry name" value="TPR_rpt"/>
</dbReference>
<evidence type="ECO:0000313" key="9">
    <source>
        <dbReference type="Proteomes" id="UP000663870"/>
    </source>
</evidence>
<feature type="repeat" description="TPR" evidence="3">
    <location>
        <begin position="30"/>
        <end position="63"/>
    </location>
</feature>
<protein>
    <recommendedName>
        <fullName evidence="5">HAT C-terminal dimerisation domain-containing protein</fullName>
    </recommendedName>
</protein>
<evidence type="ECO:0000259" key="5">
    <source>
        <dbReference type="Pfam" id="PF05699"/>
    </source>
</evidence>
<dbReference type="Pfam" id="PF05699">
    <property type="entry name" value="Dimer_Tnp_hAT"/>
    <property type="match status" value="1"/>
</dbReference>
<evidence type="ECO:0000313" key="7">
    <source>
        <dbReference type="EMBL" id="CAF1600301.1"/>
    </source>
</evidence>
<dbReference type="PRINTS" id="PR00381">
    <property type="entry name" value="KINESINLIGHT"/>
</dbReference>
<dbReference type="InterPro" id="IPR008906">
    <property type="entry name" value="HATC_C_dom"/>
</dbReference>
<dbReference type="SMART" id="SM00671">
    <property type="entry name" value="SEL1"/>
    <property type="match status" value="7"/>
</dbReference>
<feature type="repeat" description="TPR" evidence="3">
    <location>
        <begin position="198"/>
        <end position="231"/>
    </location>
</feature>
<evidence type="ECO:0000256" key="1">
    <source>
        <dbReference type="ARBA" id="ARBA00022737"/>
    </source>
</evidence>
<dbReference type="Proteomes" id="UP000663854">
    <property type="component" value="Unassembled WGS sequence"/>
</dbReference>
<feature type="region of interest" description="Disordered" evidence="4">
    <location>
        <begin position="439"/>
        <end position="495"/>
    </location>
</feature>
<reference evidence="6" key="1">
    <citation type="submission" date="2021-02" db="EMBL/GenBank/DDBJ databases">
        <authorList>
            <person name="Nowell W R."/>
        </authorList>
    </citation>
    <scope>NUCLEOTIDE SEQUENCE</scope>
</reference>
<feature type="repeat" description="TPR" evidence="3">
    <location>
        <begin position="324"/>
        <end position="357"/>
    </location>
</feature>